<accession>A0A9Q0M5X2</accession>
<proteinExistence type="inferred from homology"/>
<keyword evidence="3 7" id="KW-0175">Coiled coil</keyword>
<evidence type="ECO:0000313" key="11">
    <source>
        <dbReference type="EMBL" id="KAJ6219991.1"/>
    </source>
</evidence>
<dbReference type="GO" id="GO:0005730">
    <property type="term" value="C:nucleolus"/>
    <property type="evidence" value="ECO:0007669"/>
    <property type="project" value="UniProtKB-SubCell"/>
</dbReference>
<feature type="domain" description="Nucleolar complex-associated protein 3 N-terminal" evidence="10">
    <location>
        <begin position="159"/>
        <end position="271"/>
    </location>
</feature>
<evidence type="ECO:0000313" key="12">
    <source>
        <dbReference type="Proteomes" id="UP001142055"/>
    </source>
</evidence>
<dbReference type="GO" id="GO:0003682">
    <property type="term" value="F:chromatin binding"/>
    <property type="evidence" value="ECO:0007669"/>
    <property type="project" value="TreeGrafter"/>
</dbReference>
<comment type="similarity">
    <text evidence="2">Belongs to the CBF/MAK21 family.</text>
</comment>
<dbReference type="Pfam" id="PF07540">
    <property type="entry name" value="NOC3p"/>
    <property type="match status" value="1"/>
</dbReference>
<feature type="domain" description="CCAAT-binding factor" evidence="9">
    <location>
        <begin position="550"/>
        <end position="660"/>
    </location>
</feature>
<evidence type="ECO:0000256" key="4">
    <source>
        <dbReference type="ARBA" id="ARBA00023242"/>
    </source>
</evidence>
<evidence type="ECO:0000256" key="2">
    <source>
        <dbReference type="ARBA" id="ARBA00007797"/>
    </source>
</evidence>
<dbReference type="Pfam" id="PF03914">
    <property type="entry name" value="CBF"/>
    <property type="match status" value="1"/>
</dbReference>
<dbReference type="InterPro" id="IPR005612">
    <property type="entry name" value="CCAAT-binding_factor"/>
</dbReference>
<evidence type="ECO:0000256" key="5">
    <source>
        <dbReference type="ARBA" id="ARBA00032701"/>
    </source>
</evidence>
<evidence type="ECO:0000259" key="10">
    <source>
        <dbReference type="Pfam" id="PF07540"/>
    </source>
</evidence>
<feature type="region of interest" description="Disordered" evidence="8">
    <location>
        <begin position="1"/>
        <end position="82"/>
    </location>
</feature>
<feature type="compositionally biased region" description="Basic residues" evidence="8">
    <location>
        <begin position="1"/>
        <end position="45"/>
    </location>
</feature>
<keyword evidence="12" id="KW-1185">Reference proteome</keyword>
<dbReference type="Proteomes" id="UP001142055">
    <property type="component" value="Chromosome 2"/>
</dbReference>
<feature type="coiled-coil region" evidence="7">
    <location>
        <begin position="97"/>
        <end position="124"/>
    </location>
</feature>
<sequence length="786" mass="91990">MKPRQLKIKAKVSSKTKFEKKLKRRDAPKRLKSSNKKDVNKHKHSQQINLVNWRLETDVAPDHMDADEDDNYNKESSDIEENDGEYMNSVEQKYALKKQMLSNCIEKEEKIENYEEDEDEIEIEKPNEKKVETKTIYNNLAGKSAIEQLSIIKNLKAELKQEVASICNKIMLNPESNLNKVKELFLLLDQSVTDSKFGPIFYNVQQTVIGALCVLFVDIIPNYRLAERINFGNTSDPDGKNNRSIKDQKLKRETIKTFIYEKSMIQYYKLYIDRLVRIIDSEFSPIERRSNFYRIMLKTSSAKRNLVHSACFCFSELLSSHYNFNYRSEVIRAIVRVLCNTNRSDEMMRKICFHALTNLFKVDKLGDASSEAIVIISEYVKKQNFRVSPAVFQIFISLNFQELSSENSRQLNSSSIRSKVAKKDRKQMSRKERKQSKHYGKLEKELLEAEAVEDRTKRYSFKLSIHKQIFELYFRFVKRCLEIDSLSNDMESNDFNQWYRPLFVPLFDGMAKHSIYLNEDYINELINMLLKMIDSESSEDRSSLSTNERLCCLKTITQILNQTENLLQLDYENQYSILYQICMDPSAIEHSIDMLLQCIDEMIIKRFKTCPMRRINSFIQRLILVSLYVSSPVAASLLAVVKRLLQQHQFAIDTLFGDIDADIDQWVGMEKLSELNQNLDLNINVRESNSIIVLNRLIASHCNPHVRMLAYSIITHFSTERGKFQCISENNSIHKFINEHSLSMDFCCKILRSNSPIQVYNLVNVERIKLEQVFSYLPKFKNKNKA</sequence>
<dbReference type="InterPro" id="IPR016024">
    <property type="entry name" value="ARM-type_fold"/>
</dbReference>
<evidence type="ECO:0000256" key="3">
    <source>
        <dbReference type="ARBA" id="ARBA00023054"/>
    </source>
</evidence>
<dbReference type="InterPro" id="IPR016903">
    <property type="entry name" value="Nucleolar_cplx-assoc_3"/>
</dbReference>
<evidence type="ECO:0000256" key="6">
    <source>
        <dbReference type="ARBA" id="ARBA00032937"/>
    </source>
</evidence>
<dbReference type="InterPro" id="IPR011501">
    <property type="entry name" value="Noc3_N"/>
</dbReference>
<dbReference type="PANTHER" id="PTHR14428:SF5">
    <property type="entry name" value="NUCLEOLAR COMPLEX PROTEIN 3 HOMOLOG"/>
    <property type="match status" value="1"/>
</dbReference>
<reference evidence="11" key="1">
    <citation type="submission" date="2022-12" db="EMBL/GenBank/DDBJ databases">
        <title>Genome assemblies of Blomia tropicalis.</title>
        <authorList>
            <person name="Cui Y."/>
        </authorList>
    </citation>
    <scope>NUCLEOTIDE SEQUENCE</scope>
    <source>
        <tissue evidence="11">Adult mites</tissue>
    </source>
</reference>
<gene>
    <name evidence="11" type="ORF">RDWZM_005803</name>
</gene>
<feature type="compositionally biased region" description="Basic and acidic residues" evidence="8">
    <location>
        <begin position="55"/>
        <end position="64"/>
    </location>
</feature>
<comment type="subcellular location">
    <subcellularLocation>
        <location evidence="1">Nucleus</location>
        <location evidence="1">Nucleolus</location>
    </subcellularLocation>
</comment>
<protein>
    <recommendedName>
        <fullName evidence="6">NOC3-like protein</fullName>
    </recommendedName>
    <alternativeName>
        <fullName evidence="5">Nucleolar complex-associated protein 3-like protein</fullName>
    </alternativeName>
</protein>
<dbReference type="EMBL" id="JAPWDV010000002">
    <property type="protein sequence ID" value="KAJ6219991.1"/>
    <property type="molecule type" value="Genomic_DNA"/>
</dbReference>
<evidence type="ECO:0000256" key="1">
    <source>
        <dbReference type="ARBA" id="ARBA00004604"/>
    </source>
</evidence>
<keyword evidence="4" id="KW-0539">Nucleus</keyword>
<name>A0A9Q0M5X2_BLOTA</name>
<evidence type="ECO:0000256" key="8">
    <source>
        <dbReference type="SAM" id="MobiDB-lite"/>
    </source>
</evidence>
<feature type="region of interest" description="Disordered" evidence="8">
    <location>
        <begin position="414"/>
        <end position="437"/>
    </location>
</feature>
<dbReference type="OMA" id="HYCPQVR"/>
<organism evidence="11 12">
    <name type="scientific">Blomia tropicalis</name>
    <name type="common">Mite</name>
    <dbReference type="NCBI Taxonomy" id="40697"/>
    <lineage>
        <taxon>Eukaryota</taxon>
        <taxon>Metazoa</taxon>
        <taxon>Ecdysozoa</taxon>
        <taxon>Arthropoda</taxon>
        <taxon>Chelicerata</taxon>
        <taxon>Arachnida</taxon>
        <taxon>Acari</taxon>
        <taxon>Acariformes</taxon>
        <taxon>Sarcoptiformes</taxon>
        <taxon>Astigmata</taxon>
        <taxon>Glycyphagoidea</taxon>
        <taxon>Echimyopodidae</taxon>
        <taxon>Blomia</taxon>
    </lineage>
</organism>
<dbReference type="AlphaFoldDB" id="A0A9Q0M5X2"/>
<dbReference type="SUPFAM" id="SSF48371">
    <property type="entry name" value="ARM repeat"/>
    <property type="match status" value="1"/>
</dbReference>
<evidence type="ECO:0000259" key="9">
    <source>
        <dbReference type="Pfam" id="PF03914"/>
    </source>
</evidence>
<dbReference type="GO" id="GO:0006270">
    <property type="term" value="P:DNA replication initiation"/>
    <property type="evidence" value="ECO:0007669"/>
    <property type="project" value="TreeGrafter"/>
</dbReference>
<dbReference type="PANTHER" id="PTHR14428">
    <property type="entry name" value="NUCLEOLAR COMPLEX PROTEIN 3"/>
    <property type="match status" value="1"/>
</dbReference>
<evidence type="ECO:0000256" key="7">
    <source>
        <dbReference type="SAM" id="Coils"/>
    </source>
</evidence>
<comment type="caution">
    <text evidence="11">The sequence shown here is derived from an EMBL/GenBank/DDBJ whole genome shotgun (WGS) entry which is preliminary data.</text>
</comment>